<dbReference type="SUPFAM" id="SSF51735">
    <property type="entry name" value="NAD(P)-binding Rossmann-fold domains"/>
    <property type="match status" value="1"/>
</dbReference>
<dbReference type="RefSeq" id="WP_067632931.1">
    <property type="nucleotide sequence ID" value="NZ_CP013213.1"/>
</dbReference>
<dbReference type="PIRSF" id="PIRSF000126">
    <property type="entry name" value="11-beta-HSD1"/>
    <property type="match status" value="1"/>
</dbReference>
<name>A0A0X8H0F8_9FIRM</name>
<evidence type="ECO:0000256" key="3">
    <source>
        <dbReference type="RuleBase" id="RU000363"/>
    </source>
</evidence>
<dbReference type="Pfam" id="PF00106">
    <property type="entry name" value="adh_short"/>
    <property type="match status" value="1"/>
</dbReference>
<dbReference type="GO" id="GO:0016491">
    <property type="term" value="F:oxidoreductase activity"/>
    <property type="evidence" value="ECO:0007669"/>
    <property type="project" value="UniProtKB-KW"/>
</dbReference>
<comment type="similarity">
    <text evidence="1 3">Belongs to the short-chain dehydrogenases/reductases (SDR) family.</text>
</comment>
<gene>
    <name evidence="4" type="ORF">AOC36_07350</name>
</gene>
<dbReference type="PRINTS" id="PR00081">
    <property type="entry name" value="GDHRDH"/>
</dbReference>
<sequence length="260" mass="28656">MTTKRPCALITGATSGIGYELAKQCASKHIDCVLVSRNIDKMNEIKTDFESTYNITVTPFQIDLSDETAPQRVFDFTTSQGLHIDILINNAGFGDFGPFDASRLERQNNMVRLNILALMNLTHYYVQPMIQKGSGRILNVASTAAFQAGPIMSVYYATKAFVLSFSESLSVELKPKGIFVTALCPGPTKTGFVENANLQRSGLFTNLKNTTAEFVAKKGYQSMLKGKVIEIPGLANKTLICMSKFAPRKLVRTVILHIQK</sequence>
<dbReference type="OrthoDB" id="9808814at2"/>
<keyword evidence="5" id="KW-1185">Reference proteome</keyword>
<dbReference type="InterPro" id="IPR002347">
    <property type="entry name" value="SDR_fam"/>
</dbReference>
<dbReference type="PRINTS" id="PR00080">
    <property type="entry name" value="SDRFAMILY"/>
</dbReference>
<organism evidence="4 5">
    <name type="scientific">Erysipelothrix larvae</name>
    <dbReference type="NCBI Taxonomy" id="1514105"/>
    <lineage>
        <taxon>Bacteria</taxon>
        <taxon>Bacillati</taxon>
        <taxon>Bacillota</taxon>
        <taxon>Erysipelotrichia</taxon>
        <taxon>Erysipelotrichales</taxon>
        <taxon>Erysipelotrichaceae</taxon>
        <taxon>Erysipelothrix</taxon>
    </lineage>
</organism>
<dbReference type="CDD" id="cd05233">
    <property type="entry name" value="SDR_c"/>
    <property type="match status" value="1"/>
</dbReference>
<evidence type="ECO:0000313" key="4">
    <source>
        <dbReference type="EMBL" id="AMC93804.1"/>
    </source>
</evidence>
<evidence type="ECO:0000256" key="1">
    <source>
        <dbReference type="ARBA" id="ARBA00006484"/>
    </source>
</evidence>
<protein>
    <recommendedName>
        <fullName evidence="6">Short-chain dehydrogenase</fullName>
    </recommendedName>
</protein>
<reference evidence="4 5" key="1">
    <citation type="submission" date="2015-10" db="EMBL/GenBank/DDBJ databases">
        <title>Erysipelothrix larvae sp. LV19 isolated from the larval gut of the rhinoceros beetle, Trypoxylus dichotomus.</title>
        <authorList>
            <person name="Lim S."/>
            <person name="Kim B.-C."/>
        </authorList>
    </citation>
    <scope>NUCLEOTIDE SEQUENCE [LARGE SCALE GENOMIC DNA]</scope>
    <source>
        <strain evidence="4 5">LV19</strain>
    </source>
</reference>
<dbReference type="EMBL" id="CP013213">
    <property type="protein sequence ID" value="AMC93804.1"/>
    <property type="molecule type" value="Genomic_DNA"/>
</dbReference>
<evidence type="ECO:0008006" key="6">
    <source>
        <dbReference type="Google" id="ProtNLM"/>
    </source>
</evidence>
<dbReference type="InterPro" id="IPR036291">
    <property type="entry name" value="NAD(P)-bd_dom_sf"/>
</dbReference>
<dbReference type="KEGG" id="erl:AOC36_07350"/>
<dbReference type="STRING" id="1514105.AOC36_07350"/>
<evidence type="ECO:0000256" key="2">
    <source>
        <dbReference type="ARBA" id="ARBA00023002"/>
    </source>
</evidence>
<dbReference type="PANTHER" id="PTHR42901:SF1">
    <property type="entry name" value="ALCOHOL DEHYDROGENASE"/>
    <property type="match status" value="1"/>
</dbReference>
<dbReference type="AlphaFoldDB" id="A0A0X8H0F8"/>
<keyword evidence="2" id="KW-0560">Oxidoreductase</keyword>
<accession>A0A0X8H0F8</accession>
<dbReference type="Proteomes" id="UP000063781">
    <property type="component" value="Chromosome"/>
</dbReference>
<dbReference type="PANTHER" id="PTHR42901">
    <property type="entry name" value="ALCOHOL DEHYDROGENASE"/>
    <property type="match status" value="1"/>
</dbReference>
<evidence type="ECO:0000313" key="5">
    <source>
        <dbReference type="Proteomes" id="UP000063781"/>
    </source>
</evidence>
<dbReference type="Gene3D" id="3.40.50.720">
    <property type="entry name" value="NAD(P)-binding Rossmann-like Domain"/>
    <property type="match status" value="1"/>
</dbReference>
<proteinExistence type="inferred from homology"/>